<dbReference type="AlphaFoldDB" id="G0QYM6"/>
<dbReference type="EMBL" id="GL984118">
    <property type="protein sequence ID" value="EGR29682.1"/>
    <property type="molecule type" value="Genomic_DNA"/>
</dbReference>
<dbReference type="Proteomes" id="UP000008983">
    <property type="component" value="Unassembled WGS sequence"/>
</dbReference>
<accession>G0QYM6</accession>
<sequence length="184" mass="22703">MQLLFQVFIQLIDINQIILLLYQYILFSYFQLFLFLQILLNKYQLLSPLLYKNIYFQGLFLLQNLLKDSLICYQEYIQKKQTASQSQFCLTFFIFLILLLFYQSHFSIKQINVCLFYTLQTQFYFKYIIYSYFILPWQRSYQSNFSKRFPLRENFDQLSIWIFNRQKLIIINVIILQLNRLLLI</sequence>
<feature type="transmembrane region" description="Helical" evidence="1">
    <location>
        <begin position="21"/>
        <end position="40"/>
    </location>
</feature>
<evidence type="ECO:0008006" key="4">
    <source>
        <dbReference type="Google" id="ProtNLM"/>
    </source>
</evidence>
<proteinExistence type="predicted"/>
<evidence type="ECO:0000313" key="2">
    <source>
        <dbReference type="EMBL" id="EGR29682.1"/>
    </source>
</evidence>
<evidence type="ECO:0000313" key="3">
    <source>
        <dbReference type="Proteomes" id="UP000008983"/>
    </source>
</evidence>
<dbReference type="InParanoid" id="G0QYM6"/>
<evidence type="ECO:0000256" key="1">
    <source>
        <dbReference type="SAM" id="Phobius"/>
    </source>
</evidence>
<organism evidence="2 3">
    <name type="scientific">Ichthyophthirius multifiliis</name>
    <name type="common">White spot disease agent</name>
    <name type="synonym">Ich</name>
    <dbReference type="NCBI Taxonomy" id="5932"/>
    <lineage>
        <taxon>Eukaryota</taxon>
        <taxon>Sar</taxon>
        <taxon>Alveolata</taxon>
        <taxon>Ciliophora</taxon>
        <taxon>Intramacronucleata</taxon>
        <taxon>Oligohymenophorea</taxon>
        <taxon>Hymenostomatida</taxon>
        <taxon>Ophryoglenina</taxon>
        <taxon>Ichthyophthirius</taxon>
    </lineage>
</organism>
<dbReference type="RefSeq" id="XP_004030918.1">
    <property type="nucleotide sequence ID" value="XM_004030870.1"/>
</dbReference>
<protein>
    <recommendedName>
        <fullName evidence="4">Transmembrane protein</fullName>
    </recommendedName>
</protein>
<name>G0QYM6_ICHMU</name>
<feature type="transmembrane region" description="Helical" evidence="1">
    <location>
        <begin position="114"/>
        <end position="138"/>
    </location>
</feature>
<keyword evidence="3" id="KW-1185">Reference proteome</keyword>
<keyword evidence="1" id="KW-0812">Transmembrane</keyword>
<gene>
    <name evidence="2" type="ORF">IMG5_150780</name>
</gene>
<feature type="transmembrane region" description="Helical" evidence="1">
    <location>
        <begin position="85"/>
        <end position="102"/>
    </location>
</feature>
<keyword evidence="1" id="KW-0472">Membrane</keyword>
<keyword evidence="1" id="KW-1133">Transmembrane helix</keyword>
<dbReference type="GeneID" id="14905789"/>
<reference evidence="2 3" key="1">
    <citation type="submission" date="2011-07" db="EMBL/GenBank/DDBJ databases">
        <authorList>
            <person name="Coyne R."/>
            <person name="Brami D."/>
            <person name="Johnson J."/>
            <person name="Hostetler J."/>
            <person name="Hannick L."/>
            <person name="Clark T."/>
            <person name="Cassidy-Hanley D."/>
            <person name="Inman J."/>
        </authorList>
    </citation>
    <scope>NUCLEOTIDE SEQUENCE [LARGE SCALE GENOMIC DNA]</scope>
    <source>
        <strain evidence="2 3">G5</strain>
    </source>
</reference>